<dbReference type="RefSeq" id="WP_004379232.1">
    <property type="nucleotide sequence ID" value="NZ_JH114215.1"/>
</dbReference>
<dbReference type="eggNOG" id="COG0236">
    <property type="taxonomic scope" value="Bacteria"/>
</dbReference>
<dbReference type="PROSITE" id="PS50075">
    <property type="entry name" value="CARRIER"/>
    <property type="match status" value="1"/>
</dbReference>
<name>G1W8V4_9BACT</name>
<dbReference type="GeneID" id="95425016"/>
<organism evidence="2 3">
    <name type="scientific">Segatella oulorum F0390</name>
    <dbReference type="NCBI Taxonomy" id="702438"/>
    <lineage>
        <taxon>Bacteria</taxon>
        <taxon>Pseudomonadati</taxon>
        <taxon>Bacteroidota</taxon>
        <taxon>Bacteroidia</taxon>
        <taxon>Bacteroidales</taxon>
        <taxon>Prevotellaceae</taxon>
        <taxon>Segatella</taxon>
    </lineage>
</organism>
<dbReference type="Pfam" id="PF00550">
    <property type="entry name" value="PP-binding"/>
    <property type="match status" value="1"/>
</dbReference>
<accession>G1W8V4</accession>
<dbReference type="AlphaFoldDB" id="G1W8V4"/>
<reference evidence="2 3" key="1">
    <citation type="submission" date="2011-07" db="EMBL/GenBank/DDBJ databases">
        <title>The Genome Sequence of Prevotella oulorum F0390.</title>
        <authorList>
            <consortium name="The Broad Institute Genome Sequencing Platform"/>
            <consortium name="The Broad Institute Genome Sequencing Center for Infectious Disease"/>
            <person name="Earl A."/>
            <person name="Ward D."/>
            <person name="Feldgarden M."/>
            <person name="Gevers D."/>
            <person name="Izard J."/>
            <person name="Ganesan A."/>
            <person name="Baranova O.V."/>
            <person name="Blanton J.M."/>
            <person name="Tanner A.C."/>
            <person name="Dewhirst F.E."/>
            <person name="Young S.K."/>
            <person name="Zeng Q."/>
            <person name="Gargeya S."/>
            <person name="Fitzgerald M."/>
            <person name="Haas B."/>
            <person name="Abouelleil A."/>
            <person name="Alvarado L."/>
            <person name="Arachchi H.M."/>
            <person name="Berlin A."/>
            <person name="Brown A."/>
            <person name="Chapman S.B."/>
            <person name="Chen Z."/>
            <person name="Dunbar C."/>
            <person name="Freedman E."/>
            <person name="Gearin G."/>
            <person name="Gellesch M."/>
            <person name="Goldberg J."/>
            <person name="Griggs A."/>
            <person name="Gujja S."/>
            <person name="Heiman D."/>
            <person name="Howarth C."/>
            <person name="Larson L."/>
            <person name="Lui A."/>
            <person name="MacDonald P.J.P."/>
            <person name="Mehta T."/>
            <person name="Montmayeur A."/>
            <person name="Murphy C."/>
            <person name="Neiman D."/>
            <person name="Pearson M."/>
            <person name="Priest M."/>
            <person name="Roberts A."/>
            <person name="Saif S."/>
            <person name="Shea T."/>
            <person name="Shenoy N."/>
            <person name="Sisk P."/>
            <person name="Stolte C."/>
            <person name="Sykes S."/>
            <person name="Wortman J."/>
            <person name="Nusbaum C."/>
            <person name="Birren B."/>
        </authorList>
    </citation>
    <scope>NUCLEOTIDE SEQUENCE [LARGE SCALE GENOMIC DNA]</scope>
    <source>
        <strain evidence="2 3">F0390</strain>
    </source>
</reference>
<dbReference type="InterPro" id="IPR036736">
    <property type="entry name" value="ACP-like_sf"/>
</dbReference>
<dbReference type="SUPFAM" id="SSF47336">
    <property type="entry name" value="ACP-like"/>
    <property type="match status" value="1"/>
</dbReference>
<gene>
    <name evidence="2" type="ORF">HMPREF9431_00255</name>
</gene>
<proteinExistence type="predicted"/>
<dbReference type="PATRIC" id="fig|702438.4.peg.261"/>
<evidence type="ECO:0000313" key="3">
    <source>
        <dbReference type="Proteomes" id="UP000005141"/>
    </source>
</evidence>
<dbReference type="HOGENOM" id="CLU_108696_20_5_10"/>
<dbReference type="Proteomes" id="UP000005141">
    <property type="component" value="Unassembled WGS sequence"/>
</dbReference>
<keyword evidence="3" id="KW-1185">Reference proteome</keyword>
<dbReference type="EMBL" id="ADGI01000014">
    <property type="protein sequence ID" value="EGV34542.1"/>
    <property type="molecule type" value="Genomic_DNA"/>
</dbReference>
<evidence type="ECO:0000313" key="2">
    <source>
        <dbReference type="EMBL" id="EGV34542.1"/>
    </source>
</evidence>
<comment type="caution">
    <text evidence="2">The sequence shown here is derived from an EMBL/GenBank/DDBJ whole genome shotgun (WGS) entry which is preliminary data.</text>
</comment>
<protein>
    <recommendedName>
        <fullName evidence="1">Carrier domain-containing protein</fullName>
    </recommendedName>
</protein>
<dbReference type="InterPro" id="IPR009081">
    <property type="entry name" value="PP-bd_ACP"/>
</dbReference>
<evidence type="ECO:0000259" key="1">
    <source>
        <dbReference type="PROSITE" id="PS50075"/>
    </source>
</evidence>
<dbReference type="Gene3D" id="1.10.1200.10">
    <property type="entry name" value="ACP-like"/>
    <property type="match status" value="1"/>
</dbReference>
<feature type="domain" description="Carrier" evidence="1">
    <location>
        <begin position="1"/>
        <end position="76"/>
    </location>
</feature>
<dbReference type="OrthoDB" id="675004at2"/>
<sequence>MELKEFIENFAEQFDDTEIGDLKPDTDFKELDEWSSLLALSIIAMVDEEYNVTLKGDDIRNSKTIADLFELVKSKS</sequence>